<dbReference type="NCBIfam" id="TIGR00507">
    <property type="entry name" value="aroE"/>
    <property type="match status" value="1"/>
</dbReference>
<dbReference type="InterPro" id="IPR006151">
    <property type="entry name" value="Shikm_DH/Glu-tRNA_Rdtase"/>
</dbReference>
<feature type="domain" description="SDH C-terminal" evidence="11">
    <location>
        <begin position="239"/>
        <end position="264"/>
    </location>
</feature>
<dbReference type="Pfam" id="PF01488">
    <property type="entry name" value="Shikimate_DH"/>
    <property type="match status" value="1"/>
</dbReference>
<dbReference type="Proteomes" id="UP000502260">
    <property type="component" value="Chromosome"/>
</dbReference>
<dbReference type="SUPFAM" id="SSF53223">
    <property type="entry name" value="Aminoacid dehydrogenase-like, N-terminal domain"/>
    <property type="match status" value="1"/>
</dbReference>
<dbReference type="InterPro" id="IPR011342">
    <property type="entry name" value="Shikimate_DH"/>
</dbReference>
<dbReference type="CDD" id="cd01065">
    <property type="entry name" value="NAD_bind_Shikimate_DH"/>
    <property type="match status" value="1"/>
</dbReference>
<evidence type="ECO:0000256" key="5">
    <source>
        <dbReference type="ARBA" id="ARBA00023002"/>
    </source>
</evidence>
<dbReference type="FunFam" id="3.40.50.10860:FF:000006">
    <property type="entry name" value="Shikimate dehydrogenase (NADP(+))"/>
    <property type="match status" value="1"/>
</dbReference>
<feature type="binding site" evidence="8">
    <location>
        <position position="215"/>
    </location>
    <ligand>
        <name>NADP(+)</name>
        <dbReference type="ChEBI" id="CHEBI:58349"/>
    </ligand>
</feature>
<comment type="catalytic activity">
    <reaction evidence="7 8">
        <text>shikimate + NADP(+) = 3-dehydroshikimate + NADPH + H(+)</text>
        <dbReference type="Rhea" id="RHEA:17737"/>
        <dbReference type="ChEBI" id="CHEBI:15378"/>
        <dbReference type="ChEBI" id="CHEBI:16630"/>
        <dbReference type="ChEBI" id="CHEBI:36208"/>
        <dbReference type="ChEBI" id="CHEBI:57783"/>
        <dbReference type="ChEBI" id="CHEBI:58349"/>
        <dbReference type="EC" id="1.1.1.25"/>
    </reaction>
</comment>
<sequence length="274" mass="28960">MTDRYAVVGNPVAHSKSPLIHAEFASQTGQDLTYTTLLAPLDGFARSVREFQEAGGKGLNVTVPFKQEAWKLATSLTQRAELAQAVNTLKFDGATILGDNTDGAGLVRDITANLGFSVRGKKILLMGAGGAARGVILPLLEQYPALFAIANRTPDKAHELAQLFLPHGDISSGEYASLAGCHFDLVINATSSSLSGELPPLPAGVFSPGSLAYDMMYGKGLTPFLQFAQANGAAQLADGLGMLVEQAAESFFLWRGVRPETQPVMVLLKPKNGS</sequence>
<dbReference type="Gene3D" id="3.40.50.10860">
    <property type="entry name" value="Leucine Dehydrogenase, chain A, domain 1"/>
    <property type="match status" value="1"/>
</dbReference>
<keyword evidence="4 8" id="KW-0521">NADP</keyword>
<proteinExistence type="inferred from homology"/>
<dbReference type="RefSeq" id="WP_173058897.1">
    <property type="nucleotide sequence ID" value="NZ_AP022853.1"/>
</dbReference>
<feature type="binding site" evidence="8">
    <location>
        <position position="239"/>
    </location>
    <ligand>
        <name>NADP(+)</name>
        <dbReference type="ChEBI" id="CHEBI:58349"/>
    </ligand>
</feature>
<comment type="caution">
    <text evidence="8">Lacks conserved residue(s) required for the propagation of feature annotation.</text>
</comment>
<feature type="binding site" evidence="8">
    <location>
        <position position="62"/>
    </location>
    <ligand>
        <name>shikimate</name>
        <dbReference type="ChEBI" id="CHEBI:36208"/>
    </ligand>
</feature>
<dbReference type="InterPro" id="IPR022893">
    <property type="entry name" value="Shikimate_DH_fam"/>
</dbReference>
<dbReference type="KEGG" id="slac:SKTS_01420"/>
<feature type="domain" description="Quinate/shikimate 5-dehydrogenase/glutamyl-tRNA reductase" evidence="9">
    <location>
        <begin position="117"/>
        <end position="193"/>
    </location>
</feature>
<feature type="binding site" evidence="8">
    <location>
        <begin position="15"/>
        <end position="17"/>
    </location>
    <ligand>
        <name>shikimate</name>
        <dbReference type="ChEBI" id="CHEBI:36208"/>
    </ligand>
</feature>
<dbReference type="PANTHER" id="PTHR21089:SF1">
    <property type="entry name" value="BIFUNCTIONAL 3-DEHYDROQUINATE DEHYDRATASE_SHIKIMATE DEHYDROGENASE, CHLOROPLASTIC"/>
    <property type="match status" value="1"/>
</dbReference>
<comment type="function">
    <text evidence="8">Involved in the biosynthesis of the chorismate, which leads to the biosynthesis of aromatic amino acids. Catalyzes the reversible NADPH linked reduction of 3-dehydroshikimate (DHSA) to yield shikimate (SA).</text>
</comment>
<keyword evidence="5 8" id="KW-0560">Oxidoreductase</keyword>
<evidence type="ECO:0000259" key="11">
    <source>
        <dbReference type="Pfam" id="PF18317"/>
    </source>
</evidence>
<feature type="binding site" evidence="8">
    <location>
        <begin position="127"/>
        <end position="131"/>
    </location>
    <ligand>
        <name>NADP(+)</name>
        <dbReference type="ChEBI" id="CHEBI:58349"/>
    </ligand>
</feature>
<dbReference type="HAMAP" id="MF_00222">
    <property type="entry name" value="Shikimate_DH_AroE"/>
    <property type="match status" value="1"/>
</dbReference>
<dbReference type="GO" id="GO:0009423">
    <property type="term" value="P:chorismate biosynthetic process"/>
    <property type="evidence" value="ECO:0007669"/>
    <property type="project" value="UniProtKB-UniRule"/>
</dbReference>
<comment type="pathway">
    <text evidence="1 8">Metabolic intermediate biosynthesis; chorismate biosynthesis; chorismate from D-erythrose 4-phosphate and phosphoenolpyruvate: step 4/7.</text>
</comment>
<evidence type="ECO:0000256" key="3">
    <source>
        <dbReference type="ARBA" id="ARBA00022605"/>
    </source>
</evidence>
<feature type="binding site" evidence="8">
    <location>
        <begin position="151"/>
        <end position="156"/>
    </location>
    <ligand>
        <name>NADP(+)</name>
        <dbReference type="ChEBI" id="CHEBI:58349"/>
    </ligand>
</feature>
<dbReference type="PANTHER" id="PTHR21089">
    <property type="entry name" value="SHIKIMATE DEHYDROGENASE"/>
    <property type="match status" value="1"/>
</dbReference>
<dbReference type="Pfam" id="PF08501">
    <property type="entry name" value="Shikimate_dh_N"/>
    <property type="match status" value="1"/>
</dbReference>
<dbReference type="EC" id="1.1.1.25" evidence="2 8"/>
<evidence type="ECO:0000259" key="10">
    <source>
        <dbReference type="Pfam" id="PF08501"/>
    </source>
</evidence>
<dbReference type="GO" id="GO:0009073">
    <property type="term" value="P:aromatic amino acid family biosynthetic process"/>
    <property type="evidence" value="ECO:0007669"/>
    <property type="project" value="UniProtKB-KW"/>
</dbReference>
<feature type="binding site" evidence="8">
    <location>
        <position position="87"/>
    </location>
    <ligand>
        <name>shikimate</name>
        <dbReference type="ChEBI" id="CHEBI:36208"/>
    </ligand>
</feature>
<comment type="similarity">
    <text evidence="8">Belongs to the shikimate dehydrogenase family.</text>
</comment>
<feature type="binding site" evidence="8">
    <location>
        <position position="217"/>
    </location>
    <ligand>
        <name>shikimate</name>
        <dbReference type="ChEBI" id="CHEBI:36208"/>
    </ligand>
</feature>
<evidence type="ECO:0000259" key="9">
    <source>
        <dbReference type="Pfam" id="PF01488"/>
    </source>
</evidence>
<feature type="domain" description="Shikimate dehydrogenase substrate binding N-terminal" evidence="10">
    <location>
        <begin position="7"/>
        <end position="89"/>
    </location>
</feature>
<keyword evidence="13" id="KW-1185">Reference proteome</keyword>
<feature type="binding site" evidence="8">
    <location>
        <position position="246"/>
    </location>
    <ligand>
        <name>shikimate</name>
        <dbReference type="ChEBI" id="CHEBI:36208"/>
    </ligand>
</feature>
<reference evidence="13" key="1">
    <citation type="submission" date="2020-03" db="EMBL/GenBank/DDBJ databases">
        <title>Complete genome sequence of sulfur-oxidizing bacterium skT11.</title>
        <authorList>
            <person name="Kanda M."/>
            <person name="Kojima H."/>
            <person name="Fukui M."/>
        </authorList>
    </citation>
    <scope>NUCLEOTIDE SEQUENCE [LARGE SCALE GENOMIC DNA]</scope>
    <source>
        <strain evidence="13">skT11</strain>
    </source>
</reference>
<evidence type="ECO:0000313" key="13">
    <source>
        <dbReference type="Proteomes" id="UP000502260"/>
    </source>
</evidence>
<name>A0A6F8V8C6_9PROT</name>
<dbReference type="GO" id="GO:0008652">
    <property type="term" value="P:amino acid biosynthetic process"/>
    <property type="evidence" value="ECO:0007669"/>
    <property type="project" value="UniProtKB-KW"/>
</dbReference>
<dbReference type="GO" id="GO:0019632">
    <property type="term" value="P:shikimate metabolic process"/>
    <property type="evidence" value="ECO:0007669"/>
    <property type="project" value="InterPro"/>
</dbReference>
<dbReference type="InterPro" id="IPR013708">
    <property type="entry name" value="Shikimate_DH-bd_N"/>
</dbReference>
<evidence type="ECO:0000256" key="8">
    <source>
        <dbReference type="HAMAP-Rule" id="MF_00222"/>
    </source>
</evidence>
<gene>
    <name evidence="8 12" type="primary">aroE</name>
    <name evidence="12" type="ORF">SKTS_01420</name>
</gene>
<dbReference type="NCBIfam" id="NF001310">
    <property type="entry name" value="PRK00258.1-2"/>
    <property type="match status" value="1"/>
</dbReference>
<dbReference type="EMBL" id="AP022853">
    <property type="protein sequence ID" value="BCB25256.1"/>
    <property type="molecule type" value="Genomic_DNA"/>
</dbReference>
<dbReference type="Pfam" id="PF18317">
    <property type="entry name" value="SDH_C"/>
    <property type="match status" value="1"/>
</dbReference>
<feature type="active site" description="Proton acceptor" evidence="8">
    <location>
        <position position="66"/>
    </location>
</feature>
<keyword evidence="6 8" id="KW-0057">Aromatic amino acid biosynthesis</keyword>
<comment type="subunit">
    <text evidence="8">Homodimer.</text>
</comment>
<evidence type="ECO:0000256" key="1">
    <source>
        <dbReference type="ARBA" id="ARBA00004871"/>
    </source>
</evidence>
<dbReference type="SUPFAM" id="SSF51735">
    <property type="entry name" value="NAD(P)-binding Rossmann-fold domains"/>
    <property type="match status" value="1"/>
</dbReference>
<organism evidence="12 13">
    <name type="scientific">Sulfurimicrobium lacus</name>
    <dbReference type="NCBI Taxonomy" id="2715678"/>
    <lineage>
        <taxon>Bacteria</taxon>
        <taxon>Pseudomonadati</taxon>
        <taxon>Pseudomonadota</taxon>
        <taxon>Betaproteobacteria</taxon>
        <taxon>Nitrosomonadales</taxon>
        <taxon>Sulfuricellaceae</taxon>
        <taxon>Sulfurimicrobium</taxon>
    </lineage>
</organism>
<dbReference type="GO" id="GO:0050661">
    <property type="term" value="F:NADP binding"/>
    <property type="evidence" value="ECO:0007669"/>
    <property type="project" value="InterPro"/>
</dbReference>
<feature type="binding site" evidence="8">
    <location>
        <position position="102"/>
    </location>
    <ligand>
        <name>shikimate</name>
        <dbReference type="ChEBI" id="CHEBI:36208"/>
    </ligand>
</feature>
<evidence type="ECO:0000256" key="7">
    <source>
        <dbReference type="ARBA" id="ARBA00049442"/>
    </source>
</evidence>
<dbReference type="GO" id="GO:0004764">
    <property type="term" value="F:shikimate 3-dehydrogenase (NADP+) activity"/>
    <property type="evidence" value="ECO:0007669"/>
    <property type="project" value="UniProtKB-UniRule"/>
</dbReference>
<dbReference type="AlphaFoldDB" id="A0A6F8V8C6"/>
<evidence type="ECO:0000313" key="12">
    <source>
        <dbReference type="EMBL" id="BCB25256.1"/>
    </source>
</evidence>
<accession>A0A6F8V8C6</accession>
<dbReference type="FunFam" id="3.40.50.720:FF:000104">
    <property type="entry name" value="Shikimate dehydrogenase (NADP(+))"/>
    <property type="match status" value="1"/>
</dbReference>
<keyword evidence="3 8" id="KW-0028">Amino-acid biosynthesis</keyword>
<evidence type="ECO:0000256" key="6">
    <source>
        <dbReference type="ARBA" id="ARBA00023141"/>
    </source>
</evidence>
<dbReference type="InterPro" id="IPR041121">
    <property type="entry name" value="SDH_C"/>
</dbReference>
<dbReference type="GO" id="GO:0005829">
    <property type="term" value="C:cytosol"/>
    <property type="evidence" value="ECO:0007669"/>
    <property type="project" value="TreeGrafter"/>
</dbReference>
<dbReference type="Gene3D" id="3.40.50.720">
    <property type="entry name" value="NAD(P)-binding Rossmann-like Domain"/>
    <property type="match status" value="1"/>
</dbReference>
<dbReference type="InterPro" id="IPR036291">
    <property type="entry name" value="NAD(P)-bd_dom_sf"/>
</dbReference>
<evidence type="ECO:0000256" key="2">
    <source>
        <dbReference type="ARBA" id="ARBA00012962"/>
    </source>
</evidence>
<dbReference type="UniPathway" id="UPA00053">
    <property type="reaction ID" value="UER00087"/>
</dbReference>
<protein>
    <recommendedName>
        <fullName evidence="2 8">Shikimate dehydrogenase (NADP(+))</fullName>
        <shortName evidence="8">SDH</shortName>
        <ecNumber evidence="2 8">1.1.1.25</ecNumber>
    </recommendedName>
</protein>
<evidence type="ECO:0000256" key="4">
    <source>
        <dbReference type="ARBA" id="ARBA00022857"/>
    </source>
</evidence>
<dbReference type="InterPro" id="IPR046346">
    <property type="entry name" value="Aminoacid_DH-like_N_sf"/>
</dbReference>